<accession>A0ABY7XVM6</accession>
<evidence type="ECO:0008006" key="3">
    <source>
        <dbReference type="Google" id="ProtNLM"/>
    </source>
</evidence>
<organism evidence="1 2">
    <name type="scientific">Microbacterium luteolum</name>
    <name type="common">Aureobacterium luteolum</name>
    <dbReference type="NCBI Taxonomy" id="69367"/>
    <lineage>
        <taxon>Bacteria</taxon>
        <taxon>Bacillati</taxon>
        <taxon>Actinomycetota</taxon>
        <taxon>Actinomycetes</taxon>
        <taxon>Micrococcales</taxon>
        <taxon>Microbacteriaceae</taxon>
        <taxon>Microbacterium</taxon>
    </lineage>
</organism>
<dbReference type="RefSeq" id="WP_282215488.1">
    <property type="nucleotide sequence ID" value="NZ_BAAAUN010000001.1"/>
</dbReference>
<evidence type="ECO:0000313" key="2">
    <source>
        <dbReference type="Proteomes" id="UP001215097"/>
    </source>
</evidence>
<reference evidence="1 2" key="1">
    <citation type="submission" date="2021-06" db="EMBL/GenBank/DDBJ databases">
        <title>Genome-based taxonomic framework of Microbacterium strains isolated from marine environment, the description of four new species and reclassification of four preexisting species.</title>
        <authorList>
            <person name="Lee S.D."/>
            <person name="Kim S.-M."/>
            <person name="Byeon Y.-S."/>
            <person name="Yang H.L."/>
            <person name="Kim I.S."/>
        </authorList>
    </citation>
    <scope>NUCLEOTIDE SEQUENCE [LARGE SCALE GENOMIC DNA]</scope>
    <source>
        <strain evidence="1 2">KACC 14465</strain>
    </source>
</reference>
<keyword evidence="2" id="KW-1185">Reference proteome</keyword>
<dbReference type="EMBL" id="CP078075">
    <property type="protein sequence ID" value="WDM45318.1"/>
    <property type="molecule type" value="Genomic_DNA"/>
</dbReference>
<gene>
    <name evidence="1" type="ORF">KV395_19605</name>
</gene>
<proteinExistence type="predicted"/>
<dbReference type="Proteomes" id="UP001215097">
    <property type="component" value="Chromosome"/>
</dbReference>
<sequence>MKHIATGILLVGALATILVGCSGTSGSDAAAEKLPNVAACKDFAALTLDLDNRVAENDVLLEPLADLNAEFDTIALSADGDVKTRMMAVEEAIPDPPHMVVFGDNREVYNDAIDAVSRACTAADAEVTVTPLTHGVG</sequence>
<evidence type="ECO:0000313" key="1">
    <source>
        <dbReference type="EMBL" id="WDM45318.1"/>
    </source>
</evidence>
<name>A0ABY7XVM6_MICLT</name>
<protein>
    <recommendedName>
        <fullName evidence="3">Molybdenum ABC transporter substrate-binding protein</fullName>
    </recommendedName>
</protein>
<dbReference type="PROSITE" id="PS51257">
    <property type="entry name" value="PROKAR_LIPOPROTEIN"/>
    <property type="match status" value="1"/>
</dbReference>